<gene>
    <name evidence="3" type="ORF">MUA00_16915</name>
</gene>
<accession>A0A9X2W980</accession>
<evidence type="ECO:0000313" key="4">
    <source>
        <dbReference type="Proteomes" id="UP001150641"/>
    </source>
</evidence>
<keyword evidence="1" id="KW-1133">Transmembrane helix</keyword>
<reference evidence="3" key="1">
    <citation type="submission" date="2022-03" db="EMBL/GenBank/DDBJ databases">
        <title>Proposal of a novel genus Dryocolo and two novel species.</title>
        <authorList>
            <person name="Maddock D.W."/>
            <person name="Brady C.L."/>
            <person name="Denman S."/>
            <person name="Arnold D."/>
        </authorList>
    </citation>
    <scope>NUCLEOTIDE SEQUENCE</scope>
    <source>
        <strain evidence="3">H6W4</strain>
    </source>
</reference>
<evidence type="ECO:0000259" key="2">
    <source>
        <dbReference type="Pfam" id="PF25319"/>
    </source>
</evidence>
<proteinExistence type="predicted"/>
<feature type="domain" description="DNA utilization protein HofO C-terminal" evidence="2">
    <location>
        <begin position="84"/>
        <end position="153"/>
    </location>
</feature>
<comment type="caution">
    <text evidence="3">The sequence shown here is derived from an EMBL/GenBank/DDBJ whole genome shotgun (WGS) entry which is preliminary data.</text>
</comment>
<evidence type="ECO:0000313" key="3">
    <source>
        <dbReference type="EMBL" id="MCT4703463.1"/>
    </source>
</evidence>
<sequence>MLSERWLTAPRWVKCASMAAVNGAAIILLVCFVMQPQQAKLQKSLFKNQQESRKITLLRHSLVSLVSSTRETGQHIAAAPLEHFSAVDLAHHCAGKLEKWQPESKPAMLEMLLPWEKLPSLFARLSGYRAVALQSFIVEPKGELLKLTMALDFIDEP</sequence>
<organism evidence="3 4">
    <name type="scientific">Dryocola boscaweniae</name>
    <dbReference type="NCBI Taxonomy" id="2925397"/>
    <lineage>
        <taxon>Bacteria</taxon>
        <taxon>Pseudomonadati</taxon>
        <taxon>Pseudomonadota</taxon>
        <taxon>Gammaproteobacteria</taxon>
        <taxon>Enterobacterales</taxon>
        <taxon>Enterobacteriaceae</taxon>
        <taxon>Dryocola</taxon>
    </lineage>
</organism>
<dbReference type="Proteomes" id="UP001150641">
    <property type="component" value="Unassembled WGS sequence"/>
</dbReference>
<name>A0A9X2W980_9ENTR</name>
<keyword evidence="1" id="KW-0472">Membrane</keyword>
<protein>
    <recommendedName>
        <fullName evidence="2">DNA utilization protein HofO C-terminal domain-containing protein</fullName>
    </recommendedName>
</protein>
<dbReference type="EMBL" id="JALHAP010000081">
    <property type="protein sequence ID" value="MCT4703463.1"/>
    <property type="molecule type" value="Genomic_DNA"/>
</dbReference>
<feature type="transmembrane region" description="Helical" evidence="1">
    <location>
        <begin position="12"/>
        <end position="35"/>
    </location>
</feature>
<dbReference type="Pfam" id="PF25319">
    <property type="entry name" value="HofO"/>
    <property type="match status" value="1"/>
</dbReference>
<evidence type="ECO:0000256" key="1">
    <source>
        <dbReference type="SAM" id="Phobius"/>
    </source>
</evidence>
<dbReference type="RefSeq" id="WP_271124190.1">
    <property type="nucleotide sequence ID" value="NZ_JALHAN010000068.1"/>
</dbReference>
<dbReference type="AlphaFoldDB" id="A0A9X2W980"/>
<keyword evidence="4" id="KW-1185">Reference proteome</keyword>
<keyword evidence="1" id="KW-0812">Transmembrane</keyword>
<dbReference type="InterPro" id="IPR057522">
    <property type="entry name" value="HofO_C"/>
</dbReference>